<protein>
    <submittedName>
        <fullName evidence="1">Family of uncharacterized function (DUF1028)</fullName>
    </submittedName>
</protein>
<organism evidence="1 2">
    <name type="scientific">Ectopseudomonas oleovorans</name>
    <name type="common">Pseudomonas oleovorans</name>
    <dbReference type="NCBI Taxonomy" id="301"/>
    <lineage>
        <taxon>Bacteria</taxon>
        <taxon>Pseudomonadati</taxon>
        <taxon>Pseudomonadota</taxon>
        <taxon>Gammaproteobacteria</taxon>
        <taxon>Pseudomonadales</taxon>
        <taxon>Pseudomonadaceae</taxon>
        <taxon>Ectopseudomonas</taxon>
    </lineage>
</organism>
<dbReference type="AlphaFoldDB" id="A0A379JMX0"/>
<evidence type="ECO:0000313" key="2">
    <source>
        <dbReference type="Proteomes" id="UP000255303"/>
    </source>
</evidence>
<proteinExistence type="predicted"/>
<dbReference type="Gene3D" id="3.60.20.10">
    <property type="entry name" value="Glutamine Phosphoribosylpyrophosphate, subunit 1, domain 1"/>
    <property type="match status" value="1"/>
</dbReference>
<sequence>MTFSIVARCPRTGQFGVAAATAMPAVGKLLSHAAAGAGALATQARRSTPIWVWMDWRYCVRDCRLRKSWSASKPPIRAWNCANAR</sequence>
<dbReference type="Proteomes" id="UP000255303">
    <property type="component" value="Unassembled WGS sequence"/>
</dbReference>
<dbReference type="InterPro" id="IPR010430">
    <property type="entry name" value="DUF1028"/>
</dbReference>
<evidence type="ECO:0000313" key="1">
    <source>
        <dbReference type="EMBL" id="SUD49952.1"/>
    </source>
</evidence>
<accession>A0A379JMX0</accession>
<reference evidence="1 2" key="1">
    <citation type="submission" date="2018-06" db="EMBL/GenBank/DDBJ databases">
        <authorList>
            <consortium name="Pathogen Informatics"/>
            <person name="Doyle S."/>
        </authorList>
    </citation>
    <scope>NUCLEOTIDE SEQUENCE [LARGE SCALE GENOMIC DNA]</scope>
    <source>
        <strain evidence="1 2">NCTC10692</strain>
    </source>
</reference>
<name>A0A379JMX0_ECTOL</name>
<dbReference type="SUPFAM" id="SSF56235">
    <property type="entry name" value="N-terminal nucleophile aminohydrolases (Ntn hydrolases)"/>
    <property type="match status" value="1"/>
</dbReference>
<dbReference type="EMBL" id="UGUV01000002">
    <property type="protein sequence ID" value="SUD49952.1"/>
    <property type="molecule type" value="Genomic_DNA"/>
</dbReference>
<dbReference type="Pfam" id="PF06267">
    <property type="entry name" value="DUF1028"/>
    <property type="match status" value="1"/>
</dbReference>
<gene>
    <name evidence="1" type="ORF">NCTC10692_00337</name>
</gene>
<dbReference type="InterPro" id="IPR029055">
    <property type="entry name" value="Ntn_hydrolases_N"/>
</dbReference>